<feature type="compositionally biased region" description="Polar residues" evidence="1">
    <location>
        <begin position="55"/>
        <end position="82"/>
    </location>
</feature>
<dbReference type="Proteomes" id="UP000306102">
    <property type="component" value="Unassembled WGS sequence"/>
</dbReference>
<dbReference type="Gene3D" id="2.115.10.20">
    <property type="entry name" value="Glycosyl hydrolase domain, family 43"/>
    <property type="match status" value="3"/>
</dbReference>
<comment type="caution">
    <text evidence="2">The sequence shown here is derived from an EMBL/GenBank/DDBJ whole genome shotgun (WGS) entry which is preliminary data.</text>
</comment>
<evidence type="ECO:0000313" key="2">
    <source>
        <dbReference type="EMBL" id="THG03494.1"/>
    </source>
</evidence>
<gene>
    <name evidence="2" type="ORF">TEA_027903</name>
</gene>
<organism evidence="2 3">
    <name type="scientific">Camellia sinensis var. sinensis</name>
    <name type="common">China tea</name>
    <dbReference type="NCBI Taxonomy" id="542762"/>
    <lineage>
        <taxon>Eukaryota</taxon>
        <taxon>Viridiplantae</taxon>
        <taxon>Streptophyta</taxon>
        <taxon>Embryophyta</taxon>
        <taxon>Tracheophyta</taxon>
        <taxon>Spermatophyta</taxon>
        <taxon>Magnoliopsida</taxon>
        <taxon>eudicotyledons</taxon>
        <taxon>Gunneridae</taxon>
        <taxon>Pentapetalae</taxon>
        <taxon>asterids</taxon>
        <taxon>Ericales</taxon>
        <taxon>Theaceae</taxon>
        <taxon>Camellia</taxon>
    </lineage>
</organism>
<feature type="region of interest" description="Disordered" evidence="1">
    <location>
        <begin position="52"/>
        <end position="82"/>
    </location>
</feature>
<keyword evidence="3" id="KW-1185">Reference proteome</keyword>
<sequence>MDAATTRINNVLSLYSSRKSFSSSFLIQQRFPKPNTRIGILFPIKCSTKPGIDSDNATSKNNSSIELNSKPTAQRQASTTLPNEALSSKISEGLVLDLGPKNSWDNAEIGSPVVKRFIGDDEERWYMWYHGRSDDEMISTSSSSDYIGLAVSSNGIHWSRGEGLVRSSGDVGLVMGSRQDWWAFDKDSVRPSELVIMSSPMYSAVYWLYYTGFSSDEVEVDLSESSRTKLKNPVRFYKQENQESGKIFKSLPGLACSQDGRHWAGIEGEHHSGALFDVGSEKDWDSLFIASPKVVMHDNGDLRMYYHSFVIENRCYAIGVARSRDGIRWVKLGKVLEGGQSGGFDELGAMNAHVVRNPRDGTYLMAYEGVDANGGRSIGLAASEDGLKNWVRIQDEAVLRPSEEDYGWDSKGVGSPCLVQMDCNASEWRLYYRGIGQGGKTGIGMAASEGSEIKETKKNNGVPASQSQVWMAAYMKDETSNSDSVNEVMTQMNELTEHMEGSSTDPAALQEQIFTQVMGPERPGCVRTFGLRPSPTDVFGGGYRRSQEQNRLFQIQVQEQVQEQLQRYQMQFESKMNEVVEKQIQAFSVTNSVFGISIASSRRAR</sequence>
<dbReference type="PANTHER" id="PTHR35279">
    <property type="match status" value="1"/>
</dbReference>
<name>A0A4S4DLS4_CAMSN</name>
<dbReference type="AlphaFoldDB" id="A0A4S4DLS4"/>
<dbReference type="InterPro" id="IPR023296">
    <property type="entry name" value="Glyco_hydro_beta-prop_sf"/>
</dbReference>
<dbReference type="EMBL" id="SDRB02010947">
    <property type="protein sequence ID" value="THG03494.1"/>
    <property type="molecule type" value="Genomic_DNA"/>
</dbReference>
<dbReference type="PANTHER" id="PTHR35279:SF3">
    <property type="entry name" value="GLYCOSYL HYDROLASE FAMILY 32 N-TERMINAL DOMAIN-CONTAINING PROTEIN"/>
    <property type="match status" value="1"/>
</dbReference>
<evidence type="ECO:0000256" key="1">
    <source>
        <dbReference type="SAM" id="MobiDB-lite"/>
    </source>
</evidence>
<dbReference type="STRING" id="542762.A0A4S4DLS4"/>
<protein>
    <recommendedName>
        <fullName evidence="4">Glycosyl hydrolase family 32 N-terminal domain-containing protein</fullName>
    </recommendedName>
</protein>
<proteinExistence type="predicted"/>
<evidence type="ECO:0000313" key="3">
    <source>
        <dbReference type="Proteomes" id="UP000306102"/>
    </source>
</evidence>
<reference evidence="2 3" key="1">
    <citation type="journal article" date="2018" name="Proc. Natl. Acad. Sci. U.S.A.">
        <title>Draft genome sequence of Camellia sinensis var. sinensis provides insights into the evolution of the tea genome and tea quality.</title>
        <authorList>
            <person name="Wei C."/>
            <person name="Yang H."/>
            <person name="Wang S."/>
            <person name="Zhao J."/>
            <person name="Liu C."/>
            <person name="Gao L."/>
            <person name="Xia E."/>
            <person name="Lu Y."/>
            <person name="Tai Y."/>
            <person name="She G."/>
            <person name="Sun J."/>
            <person name="Cao H."/>
            <person name="Tong W."/>
            <person name="Gao Q."/>
            <person name="Li Y."/>
            <person name="Deng W."/>
            <person name="Jiang X."/>
            <person name="Wang W."/>
            <person name="Chen Q."/>
            <person name="Zhang S."/>
            <person name="Li H."/>
            <person name="Wu J."/>
            <person name="Wang P."/>
            <person name="Li P."/>
            <person name="Shi C."/>
            <person name="Zheng F."/>
            <person name="Jian J."/>
            <person name="Huang B."/>
            <person name="Shan D."/>
            <person name="Shi M."/>
            <person name="Fang C."/>
            <person name="Yue Y."/>
            <person name="Li F."/>
            <person name="Li D."/>
            <person name="Wei S."/>
            <person name="Han B."/>
            <person name="Jiang C."/>
            <person name="Yin Y."/>
            <person name="Xia T."/>
            <person name="Zhang Z."/>
            <person name="Bennetzen J.L."/>
            <person name="Zhao S."/>
            <person name="Wan X."/>
        </authorList>
    </citation>
    <scope>NUCLEOTIDE SEQUENCE [LARGE SCALE GENOMIC DNA]</scope>
    <source>
        <strain evidence="3">cv. Shuchazao</strain>
        <tissue evidence="2">Leaf</tissue>
    </source>
</reference>
<dbReference type="SUPFAM" id="SSF75005">
    <property type="entry name" value="Arabinanase/levansucrase/invertase"/>
    <property type="match status" value="2"/>
</dbReference>
<evidence type="ECO:0008006" key="4">
    <source>
        <dbReference type="Google" id="ProtNLM"/>
    </source>
</evidence>
<accession>A0A4S4DLS4</accession>